<accession>A0ABS8C823</accession>
<protein>
    <submittedName>
        <fullName evidence="1">DUF2946 family protein</fullName>
    </submittedName>
</protein>
<dbReference type="Pfam" id="PF11161">
    <property type="entry name" value="DUF2944"/>
    <property type="match status" value="1"/>
</dbReference>
<proteinExistence type="predicted"/>
<gene>
    <name evidence="1" type="ORF">H0484_00175</name>
</gene>
<reference evidence="1 2" key="1">
    <citation type="submission" date="2020-07" db="EMBL/GenBank/DDBJ databases">
        <title>Pusillimonas sp. nov., isolated from poultry manure in Taiwan.</title>
        <authorList>
            <person name="Lin S.-Y."/>
            <person name="Tang Y.-S."/>
            <person name="Young C.-C."/>
        </authorList>
    </citation>
    <scope>NUCLEOTIDE SEQUENCE [LARGE SCALE GENOMIC DNA]</scope>
    <source>
        <strain evidence="1 2">CC-YST705</strain>
    </source>
</reference>
<dbReference type="Proteomes" id="UP000776983">
    <property type="component" value="Unassembled WGS sequence"/>
</dbReference>
<comment type="caution">
    <text evidence="1">The sequence shown here is derived from an EMBL/GenBank/DDBJ whole genome shotgun (WGS) entry which is preliminary data.</text>
</comment>
<dbReference type="InterPro" id="IPR021332">
    <property type="entry name" value="DUF2944"/>
</dbReference>
<dbReference type="EMBL" id="JACDXW010000001">
    <property type="protein sequence ID" value="MCB5362178.1"/>
    <property type="molecule type" value="Genomic_DNA"/>
</dbReference>
<name>A0ABS8C823_9BURK</name>
<sequence length="195" mass="21550">MDDLVLKAMQRWPDVPAVHGWLSLDARGRWKLHPTGGAANTPAEPGESISNPSLLAFINRNYAADEQGRWFFQNGPQRVYAQLEAAPYVIRLAEDGIGLQTHTGLPVDAVHEWLPDDEGHMYVRTALGPGRIEDRDLPALLPRLETDAGNLLDALEQGATHGWVDHPQLPRAPWRQIPTQEVSGHLGFLLGPTQV</sequence>
<organism evidence="1 2">
    <name type="scientific">Mesopusillimonas faecipullorum</name>
    <dbReference type="NCBI Taxonomy" id="2755040"/>
    <lineage>
        <taxon>Bacteria</taxon>
        <taxon>Pseudomonadati</taxon>
        <taxon>Pseudomonadota</taxon>
        <taxon>Betaproteobacteria</taxon>
        <taxon>Burkholderiales</taxon>
        <taxon>Alcaligenaceae</taxon>
        <taxon>Mesopusillimonas</taxon>
    </lineage>
</organism>
<evidence type="ECO:0000313" key="1">
    <source>
        <dbReference type="EMBL" id="MCB5362178.1"/>
    </source>
</evidence>
<evidence type="ECO:0000313" key="2">
    <source>
        <dbReference type="Proteomes" id="UP000776983"/>
    </source>
</evidence>
<dbReference type="RefSeq" id="WP_226952404.1">
    <property type="nucleotide sequence ID" value="NZ_JACDXW010000001.1"/>
</dbReference>
<keyword evidence="2" id="KW-1185">Reference proteome</keyword>